<name>A0AAV0UUE0_9STRA</name>
<keyword evidence="4" id="KW-0119">Carbohydrate metabolism</keyword>
<feature type="region of interest" description="Disordered" evidence="8">
    <location>
        <begin position="30"/>
        <end position="51"/>
    </location>
</feature>
<feature type="domain" description="Glycoside hydrolase family 5" evidence="10">
    <location>
        <begin position="179"/>
        <end position="519"/>
    </location>
</feature>
<reference evidence="11" key="1">
    <citation type="submission" date="2022-12" db="EMBL/GenBank/DDBJ databases">
        <authorList>
            <person name="Webb A."/>
        </authorList>
    </citation>
    <scope>NUCLEOTIDE SEQUENCE</scope>
    <source>
        <strain evidence="11">Pd1</strain>
    </source>
</reference>
<comment type="similarity">
    <text evidence="1 7">Belongs to the glycosyl hydrolase 5 (cellulase A) family.</text>
</comment>
<evidence type="ECO:0000256" key="6">
    <source>
        <dbReference type="ARBA" id="ARBA00023326"/>
    </source>
</evidence>
<accession>A0AAV0UUE0</accession>
<dbReference type="Proteomes" id="UP001162029">
    <property type="component" value="Unassembled WGS sequence"/>
</dbReference>
<protein>
    <recommendedName>
        <fullName evidence="10">Glycoside hydrolase family 5 domain-containing protein</fullName>
    </recommendedName>
</protein>
<dbReference type="PANTHER" id="PTHR35923:SF2">
    <property type="entry name" value="ENDOGLUCANASE"/>
    <property type="match status" value="1"/>
</dbReference>
<dbReference type="InterPro" id="IPR017853">
    <property type="entry name" value="GH"/>
</dbReference>
<dbReference type="AlphaFoldDB" id="A0AAV0UUE0"/>
<keyword evidence="3" id="KW-0136">Cellulose degradation</keyword>
<evidence type="ECO:0000256" key="1">
    <source>
        <dbReference type="ARBA" id="ARBA00005641"/>
    </source>
</evidence>
<dbReference type="EMBL" id="CANTFM010001429">
    <property type="protein sequence ID" value="CAI5739300.1"/>
    <property type="molecule type" value="Genomic_DNA"/>
</dbReference>
<feature type="compositionally biased region" description="Polar residues" evidence="8">
    <location>
        <begin position="32"/>
        <end position="46"/>
    </location>
</feature>
<evidence type="ECO:0000259" key="10">
    <source>
        <dbReference type="Pfam" id="PF00150"/>
    </source>
</evidence>
<keyword evidence="9" id="KW-0472">Membrane</keyword>
<evidence type="ECO:0000256" key="7">
    <source>
        <dbReference type="RuleBase" id="RU361153"/>
    </source>
</evidence>
<evidence type="ECO:0000313" key="11">
    <source>
        <dbReference type="EMBL" id="CAI5739300.1"/>
    </source>
</evidence>
<evidence type="ECO:0000256" key="8">
    <source>
        <dbReference type="SAM" id="MobiDB-lite"/>
    </source>
</evidence>
<dbReference type="GO" id="GO:0004553">
    <property type="term" value="F:hydrolase activity, hydrolyzing O-glycosyl compounds"/>
    <property type="evidence" value="ECO:0007669"/>
    <property type="project" value="InterPro"/>
</dbReference>
<dbReference type="Pfam" id="PF00150">
    <property type="entry name" value="Cellulase"/>
    <property type="match status" value="1"/>
</dbReference>
<keyword evidence="2 7" id="KW-0378">Hydrolase</keyword>
<dbReference type="SUPFAM" id="SSF51445">
    <property type="entry name" value="(Trans)glycosidases"/>
    <property type="match status" value="1"/>
</dbReference>
<keyword evidence="12" id="KW-1185">Reference proteome</keyword>
<evidence type="ECO:0000256" key="5">
    <source>
        <dbReference type="ARBA" id="ARBA00023295"/>
    </source>
</evidence>
<evidence type="ECO:0000313" key="12">
    <source>
        <dbReference type="Proteomes" id="UP001162029"/>
    </source>
</evidence>
<keyword evidence="6" id="KW-0624">Polysaccharide degradation</keyword>
<evidence type="ECO:0000256" key="3">
    <source>
        <dbReference type="ARBA" id="ARBA00023001"/>
    </source>
</evidence>
<evidence type="ECO:0000256" key="9">
    <source>
        <dbReference type="SAM" id="Phobius"/>
    </source>
</evidence>
<keyword evidence="5 7" id="KW-0326">Glycosidase</keyword>
<evidence type="ECO:0000256" key="2">
    <source>
        <dbReference type="ARBA" id="ARBA00022801"/>
    </source>
</evidence>
<dbReference type="InterPro" id="IPR001547">
    <property type="entry name" value="Glyco_hydro_5"/>
</dbReference>
<comment type="caution">
    <text evidence="11">The sequence shown here is derived from an EMBL/GenBank/DDBJ whole genome shotgun (WGS) entry which is preliminary data.</text>
</comment>
<keyword evidence="9" id="KW-0812">Transmembrane</keyword>
<gene>
    <name evidence="11" type="ORF">PDE001_LOCUS7159</name>
</gene>
<dbReference type="PANTHER" id="PTHR35923">
    <property type="entry name" value="MAJOR EXTRACELLULAR ENDOGLUCANASE"/>
    <property type="match status" value="1"/>
</dbReference>
<dbReference type="GO" id="GO:0030245">
    <property type="term" value="P:cellulose catabolic process"/>
    <property type="evidence" value="ECO:0007669"/>
    <property type="project" value="UniProtKB-KW"/>
</dbReference>
<evidence type="ECO:0000256" key="4">
    <source>
        <dbReference type="ARBA" id="ARBA00023277"/>
    </source>
</evidence>
<proteinExistence type="inferred from homology"/>
<dbReference type="Gene3D" id="3.20.20.80">
    <property type="entry name" value="Glycosidases"/>
    <property type="match status" value="1"/>
</dbReference>
<feature type="transmembrane region" description="Helical" evidence="9">
    <location>
        <begin position="83"/>
        <end position="103"/>
    </location>
</feature>
<keyword evidence="9" id="KW-1133">Transmembrane helix</keyword>
<organism evidence="11 12">
    <name type="scientific">Peronospora destructor</name>
    <dbReference type="NCBI Taxonomy" id="86335"/>
    <lineage>
        <taxon>Eukaryota</taxon>
        <taxon>Sar</taxon>
        <taxon>Stramenopiles</taxon>
        <taxon>Oomycota</taxon>
        <taxon>Peronosporomycetes</taxon>
        <taxon>Peronosporales</taxon>
        <taxon>Peronosporaceae</taxon>
        <taxon>Peronospora</taxon>
    </lineage>
</organism>
<sequence>MAETKEISRPILGRALSTFRNSEYTREATDLSRLTDSSAQRDSSVYGNGPGDQRLTEMRLLAVEPDLGAAPERTRDYKGRIRTWPGVLFLLLIVAGAVALVTINAMHVNDQANVNAERYENAKRSSRKIKDGLDDDNVLISDDGQVGNPKKYPDMGCELPDYQSKKGNIYAISKNGTEVAVGIKGLNWFGMETGVAMPFGLWENMNNGTSIYEIAAFLSRNKFNSVRLPVCITNILKNTAPEKSLINMETNRAINITSYITLVQTIVQAFGYRKISVMISLHTLGPRSQGGAWYSKVLGVTEDEYLSAVDILTKNLCGPKYWNIIGLDLKNEPHKCTWGGKAPDWQKGSTLIGNRMLEGCPNWLAFVEGIASKGTITLNGIEDTYFDWWGSGLADAGGNPPTFHVKNKLVYAPHYYNPGVDPAWYLYANGTQTPSGTREDFVELDNKTLKNNIEKTMEKMFGYLLTEHRTSALVMGEFAGLYSKDAHPLLTTKRTTDFQIELMLEADYAGAYVWSLNPESAYQYNPADTLGHFTEGLLEDDWLTPNKVFLDGMAPLDKIKNLKIFPCFPVDVKSDTNVE</sequence>